<dbReference type="Proteomes" id="UP000188354">
    <property type="component" value="Chromosome LG17"/>
</dbReference>
<dbReference type="SUPFAM" id="SSF47699">
    <property type="entry name" value="Bifunctional inhibitor/lipid-transfer protein/seed storage 2S albumin"/>
    <property type="match status" value="1"/>
</dbReference>
<evidence type="ECO:0000256" key="4">
    <source>
        <dbReference type="SAM" id="SignalP"/>
    </source>
</evidence>
<keyword evidence="3" id="KW-1015">Disulfide bond</keyword>
<dbReference type="InterPro" id="IPR016140">
    <property type="entry name" value="Bifunc_inhib/LTP/seed_store"/>
</dbReference>
<feature type="domain" description="Bifunctional inhibitor/plant lipid transfer protein/seed storage helical" evidence="5">
    <location>
        <begin position="30"/>
        <end position="142"/>
    </location>
</feature>
<evidence type="ECO:0000259" key="5">
    <source>
        <dbReference type="SMART" id="SM00499"/>
    </source>
</evidence>
<evidence type="ECO:0000313" key="7">
    <source>
        <dbReference type="Proteomes" id="UP000188354"/>
    </source>
</evidence>
<dbReference type="SMART" id="SM00499">
    <property type="entry name" value="AAI"/>
    <property type="match status" value="1"/>
</dbReference>
<keyword evidence="2 4" id="KW-0732">Signal</keyword>
<gene>
    <name evidence="6" type="ORF">TanjilG_05594</name>
</gene>
<dbReference type="EMBL" id="CM007377">
    <property type="protein sequence ID" value="OIV93891.1"/>
    <property type="molecule type" value="Genomic_DNA"/>
</dbReference>
<name>A0A4P1QSX4_LUPAN</name>
<dbReference type="SMR" id="A0A4P1QSX4"/>
<organism evidence="6 7">
    <name type="scientific">Lupinus angustifolius</name>
    <name type="common">Narrow-leaved blue lupine</name>
    <dbReference type="NCBI Taxonomy" id="3871"/>
    <lineage>
        <taxon>Eukaryota</taxon>
        <taxon>Viridiplantae</taxon>
        <taxon>Streptophyta</taxon>
        <taxon>Embryophyta</taxon>
        <taxon>Tracheophyta</taxon>
        <taxon>Spermatophyta</taxon>
        <taxon>Magnoliopsida</taxon>
        <taxon>eudicotyledons</taxon>
        <taxon>Gunneridae</taxon>
        <taxon>Pentapetalae</taxon>
        <taxon>rosids</taxon>
        <taxon>fabids</taxon>
        <taxon>Fabales</taxon>
        <taxon>Fabaceae</taxon>
        <taxon>Papilionoideae</taxon>
        <taxon>50 kb inversion clade</taxon>
        <taxon>genistoids sensu lato</taxon>
        <taxon>core genistoids</taxon>
        <taxon>Genisteae</taxon>
        <taxon>Lupinus</taxon>
    </lineage>
</organism>
<protein>
    <recommendedName>
        <fullName evidence="5">Bifunctional inhibitor/plant lipid transfer protein/seed storage helical domain-containing protein</fullName>
    </recommendedName>
</protein>
<evidence type="ECO:0000256" key="3">
    <source>
        <dbReference type="ARBA" id="ARBA00023157"/>
    </source>
</evidence>
<dbReference type="GO" id="GO:0045735">
    <property type="term" value="F:nutrient reservoir activity"/>
    <property type="evidence" value="ECO:0007669"/>
    <property type="project" value="InterPro"/>
</dbReference>
<accession>A0A4P1QSX4</accession>
<dbReference type="KEGG" id="lang:109330626"/>
<dbReference type="OrthoDB" id="1424936at2759"/>
<sequence>MAKLTILIALVAALVLVVHTSAFRSSEQSCKRQLQQVNLRHCENHIDQRIQQQQEEEEDRARKLRGIKHVILRHKSSQESEELDQCCEQLNELNSQRCQCRALQQIYESQSEQCEGRQQEQQLEGELEKLPRICGFGPLRRCNINPDEE</sequence>
<evidence type="ECO:0000256" key="1">
    <source>
        <dbReference type="ARBA" id="ARBA00008262"/>
    </source>
</evidence>
<dbReference type="Gene3D" id="1.10.110.10">
    <property type="entry name" value="Plant lipid-transfer and hydrophobic proteins"/>
    <property type="match status" value="1"/>
</dbReference>
<dbReference type="Gramene" id="OIV93891">
    <property type="protein sequence ID" value="OIV93891"/>
    <property type="gene ID" value="TanjilG_05594"/>
</dbReference>
<evidence type="ECO:0000313" key="6">
    <source>
        <dbReference type="EMBL" id="OIV93891.1"/>
    </source>
</evidence>
<proteinExistence type="inferred from homology"/>
<dbReference type="Pfam" id="PF00234">
    <property type="entry name" value="Tryp_alpha_amyl"/>
    <property type="match status" value="1"/>
</dbReference>
<dbReference type="PANTHER" id="PTHR35496">
    <property type="entry name" value="2S SEED STORAGE PROTEIN 1-RELATED"/>
    <property type="match status" value="1"/>
</dbReference>
<dbReference type="InterPro" id="IPR036312">
    <property type="entry name" value="Bifun_inhib/LTP/seed_sf"/>
</dbReference>
<feature type="signal peptide" evidence="4">
    <location>
        <begin position="1"/>
        <end position="22"/>
    </location>
</feature>
<keyword evidence="7" id="KW-1185">Reference proteome</keyword>
<evidence type="ECO:0000256" key="2">
    <source>
        <dbReference type="ARBA" id="ARBA00022729"/>
    </source>
</evidence>
<dbReference type="InterPro" id="IPR000617">
    <property type="entry name" value="Napin/2SS/CON"/>
</dbReference>
<reference evidence="6 7" key="1">
    <citation type="journal article" date="2017" name="Plant Biotechnol. J.">
        <title>A comprehensive draft genome sequence for lupin (Lupinus angustifolius), an emerging health food: insights into plant-microbe interactions and legume evolution.</title>
        <authorList>
            <person name="Hane J.K."/>
            <person name="Ming Y."/>
            <person name="Kamphuis L.G."/>
            <person name="Nelson M.N."/>
            <person name="Garg G."/>
            <person name="Atkins C.A."/>
            <person name="Bayer P.E."/>
            <person name="Bravo A."/>
            <person name="Bringans S."/>
            <person name="Cannon S."/>
            <person name="Edwards D."/>
            <person name="Foley R."/>
            <person name="Gao L.L."/>
            <person name="Harrison M.J."/>
            <person name="Huang W."/>
            <person name="Hurgobin B."/>
            <person name="Li S."/>
            <person name="Liu C.W."/>
            <person name="McGrath A."/>
            <person name="Morahan G."/>
            <person name="Murray J."/>
            <person name="Weller J."/>
            <person name="Jian J."/>
            <person name="Singh K.B."/>
        </authorList>
    </citation>
    <scope>NUCLEOTIDE SEQUENCE [LARGE SCALE GENOMIC DNA]</scope>
    <source>
        <strain evidence="7">cv. Tanjil</strain>
        <tissue evidence="6">Whole plant</tissue>
    </source>
</reference>
<dbReference type="AlphaFoldDB" id="A0A4P1QSX4"/>
<dbReference type="PANTHER" id="PTHR35496:SF20">
    <property type="entry name" value="2S SEED STORAGE PROTEIN 1-RELATED"/>
    <property type="match status" value="1"/>
</dbReference>
<feature type="chain" id="PRO_5020041275" description="Bifunctional inhibitor/plant lipid transfer protein/seed storage helical domain-containing protein" evidence="4">
    <location>
        <begin position="23"/>
        <end position="149"/>
    </location>
</feature>
<comment type="similarity">
    <text evidence="1">Belongs to the 2S seed storage albumins family.</text>
</comment>